<accession>A0A6N8JGQ5</accession>
<sequence>MAGKNISRANITEYILIQPMLQAVYEEFKEFSKKKQDGVINKIKIKHVNRILERVITLLAGESTTAFLDLVEEDAIPTNSDVVLIITQFVTALNKFKNDHQSLHSGYYRWNVMEEVDEDQDDVEDEGLTDEDDENEL</sequence>
<evidence type="ECO:0000313" key="2">
    <source>
        <dbReference type="EMBL" id="MVT43478.1"/>
    </source>
</evidence>
<gene>
    <name evidence="2" type="ORF">GO495_22960</name>
</gene>
<evidence type="ECO:0000313" key="3">
    <source>
        <dbReference type="Proteomes" id="UP000468388"/>
    </source>
</evidence>
<dbReference type="Proteomes" id="UP000468388">
    <property type="component" value="Unassembled WGS sequence"/>
</dbReference>
<protein>
    <submittedName>
        <fullName evidence="2">Uncharacterized protein</fullName>
    </submittedName>
</protein>
<name>A0A6N8JGQ5_9BACT</name>
<keyword evidence="3" id="KW-1185">Reference proteome</keyword>
<feature type="region of interest" description="Disordered" evidence="1">
    <location>
        <begin position="117"/>
        <end position="137"/>
    </location>
</feature>
<comment type="caution">
    <text evidence="2">The sequence shown here is derived from an EMBL/GenBank/DDBJ whole genome shotgun (WGS) entry which is preliminary data.</text>
</comment>
<evidence type="ECO:0000256" key="1">
    <source>
        <dbReference type="SAM" id="MobiDB-lite"/>
    </source>
</evidence>
<dbReference type="OrthoDB" id="5186583at2"/>
<dbReference type="EMBL" id="WRXO01000007">
    <property type="protein sequence ID" value="MVT43478.1"/>
    <property type="molecule type" value="Genomic_DNA"/>
</dbReference>
<proteinExistence type="predicted"/>
<reference evidence="2 3" key="1">
    <citation type="submission" date="2019-12" db="EMBL/GenBank/DDBJ databases">
        <title>The draft genomic sequence of strain Chitinophaga oryziterrae JCM 16595.</title>
        <authorList>
            <person name="Zhang X."/>
        </authorList>
    </citation>
    <scope>NUCLEOTIDE SEQUENCE [LARGE SCALE GENOMIC DNA]</scope>
    <source>
        <strain evidence="2 3">JCM 16595</strain>
    </source>
</reference>
<organism evidence="2 3">
    <name type="scientific">Chitinophaga oryziterrae</name>
    <dbReference type="NCBI Taxonomy" id="1031224"/>
    <lineage>
        <taxon>Bacteria</taxon>
        <taxon>Pseudomonadati</taxon>
        <taxon>Bacteroidota</taxon>
        <taxon>Chitinophagia</taxon>
        <taxon>Chitinophagales</taxon>
        <taxon>Chitinophagaceae</taxon>
        <taxon>Chitinophaga</taxon>
    </lineage>
</organism>
<dbReference type="RefSeq" id="WP_157302148.1">
    <property type="nucleotide sequence ID" value="NZ_BAAAZB010000015.1"/>
</dbReference>
<dbReference type="AlphaFoldDB" id="A0A6N8JGQ5"/>